<dbReference type="RefSeq" id="WP_233721271.1">
    <property type="nucleotide sequence ID" value="NZ_JAJUWU010000021.1"/>
</dbReference>
<dbReference type="AlphaFoldDB" id="A0A9X1TDJ4"/>
<gene>
    <name evidence="2" type="ORF">LZD57_19575</name>
</gene>
<protein>
    <submittedName>
        <fullName evidence="2">Uncharacterized protein</fullName>
    </submittedName>
</protein>
<reference evidence="2" key="1">
    <citation type="submission" date="2022-01" db="EMBL/GenBank/DDBJ databases">
        <title>Jiella avicenniae sp. nov., a novel endophytic bacterium isolated from bark of Avicennia marina.</title>
        <authorList>
            <person name="Tuo L."/>
        </authorList>
    </citation>
    <scope>NUCLEOTIDE SEQUENCE</scope>
    <source>
        <strain evidence="2">CBK1P-4</strain>
    </source>
</reference>
<feature type="transmembrane region" description="Helical" evidence="1">
    <location>
        <begin position="84"/>
        <end position="103"/>
    </location>
</feature>
<comment type="caution">
    <text evidence="2">The sequence shown here is derived from an EMBL/GenBank/DDBJ whole genome shotgun (WGS) entry which is preliminary data.</text>
</comment>
<dbReference type="EMBL" id="JAJUWU010000021">
    <property type="protein sequence ID" value="MCE7030193.1"/>
    <property type="molecule type" value="Genomic_DNA"/>
</dbReference>
<accession>A0A9X1TDJ4</accession>
<dbReference type="Proteomes" id="UP001139035">
    <property type="component" value="Unassembled WGS sequence"/>
</dbReference>
<keyword evidence="3" id="KW-1185">Reference proteome</keyword>
<keyword evidence="1" id="KW-0812">Transmembrane</keyword>
<evidence type="ECO:0000256" key="1">
    <source>
        <dbReference type="SAM" id="Phobius"/>
    </source>
</evidence>
<feature type="transmembrane region" description="Helical" evidence="1">
    <location>
        <begin position="115"/>
        <end position="133"/>
    </location>
</feature>
<feature type="transmembrane region" description="Helical" evidence="1">
    <location>
        <begin position="52"/>
        <end position="72"/>
    </location>
</feature>
<keyword evidence="1" id="KW-1133">Transmembrane helix</keyword>
<organism evidence="2 3">
    <name type="scientific">Jiella avicenniae</name>
    <dbReference type="NCBI Taxonomy" id="2907202"/>
    <lineage>
        <taxon>Bacteria</taxon>
        <taxon>Pseudomonadati</taxon>
        <taxon>Pseudomonadota</taxon>
        <taxon>Alphaproteobacteria</taxon>
        <taxon>Hyphomicrobiales</taxon>
        <taxon>Aurantimonadaceae</taxon>
        <taxon>Jiella</taxon>
    </lineage>
</organism>
<evidence type="ECO:0000313" key="2">
    <source>
        <dbReference type="EMBL" id="MCE7030193.1"/>
    </source>
</evidence>
<evidence type="ECO:0000313" key="3">
    <source>
        <dbReference type="Proteomes" id="UP001139035"/>
    </source>
</evidence>
<feature type="transmembrane region" description="Helical" evidence="1">
    <location>
        <begin position="14"/>
        <end position="32"/>
    </location>
</feature>
<name>A0A9X1TDJ4_9HYPH</name>
<sequence length="142" mass="15056">MILVHIRKKARQRAAEWFCALNLVLFGLTLLSPGATFELKAYAAFRAVFGEAATGGLTLVVGLVWSAGLVVNGVKRQLTSTVRATCCFAGVIVYALITFAYVIGSVRAGVLVPNVGGNAAITVLALFCLYWIGEEKGCRTDG</sequence>
<keyword evidence="1" id="KW-0472">Membrane</keyword>
<proteinExistence type="predicted"/>